<dbReference type="InterPro" id="IPR018306">
    <property type="entry name" value="Phage_T5_Orf172_DNA-bd"/>
</dbReference>
<proteinExistence type="predicted"/>
<dbReference type="InterPro" id="IPR014001">
    <property type="entry name" value="Helicase_ATP-bd"/>
</dbReference>
<dbReference type="Pfam" id="PF04851">
    <property type="entry name" value="ResIII"/>
    <property type="match status" value="1"/>
</dbReference>
<dbReference type="GO" id="GO:0003677">
    <property type="term" value="F:DNA binding"/>
    <property type="evidence" value="ECO:0007669"/>
    <property type="project" value="InterPro"/>
</dbReference>
<dbReference type="InterPro" id="IPR006935">
    <property type="entry name" value="Helicase/UvrB_N"/>
</dbReference>
<dbReference type="Gene3D" id="3.40.50.300">
    <property type="entry name" value="P-loop containing nucleotide triphosphate hydrolases"/>
    <property type="match status" value="1"/>
</dbReference>
<sequence length="760" mass="87838">MSEILPENFYLYCVSSAEFEKRSLYKLGLTIHPVHRLRQYATGVPPSLIDSHLIYKALWKIGTKTREQLHEMEGILHAHFADRRDGTSEWFNVTPQEVIDFLLTPQKFTVEQISPDDVKDVNTKSKQPLSSYEEDAYDEEEMLIKEQEVLRKKALRANKVETLYEKFLRVFLPGKLPRRIQLNLWNTFEIICTNDDLHNDIYKGIVQWPTGTGKTLAMLMLIVLSAERCKRQGILYTCLMITWKEDIFDTIKTEFKKLSEFGIDVEDGTHGNIQNVTFPKKHFVLFALHQTLVVGTRMDSFPDIYHVHYDEVHRIGGEKLYNMIDLNQEGNYLKKWNTRFLTGTSATPLTNNGVQHKKIASLFGEKYNLISRCEIDDAVKNGWIANPRFIPNAIPNNKTKDRATIIESHVKFVIKTILQKKDQVPIDLFGGKCIDYNEYSRAEVAYAINFAKKYITENSLQIKVYSAIEIKFKEIDGMSDEEKKLNNTVITRNDEVFRNATRDDSIHILFACSRYKEGSDIKNLEMTSTLIGNTIAAHNSIQISGRALRIDYPEKEGWCLISRPSDETVTYQDILDMISLDIVDLILSGNNNLVKGDFERIIRNYIYDIDGNGNKINIHESVDRLQAAYIRRQYARRNKAVEGLSYKDLKTKVNDLGITSRSEYSEKALIKELPDIPSDIRGWISWYDLLRATPDEKRMTLYDLQKFCTDNTITKKDDYLLRSDCPSWEDLIDGYLTDLPSPMPSHLETELFKSGRGGRR</sequence>
<dbReference type="InterPro" id="IPR027417">
    <property type="entry name" value="P-loop_NTPase"/>
</dbReference>
<organism evidence="2">
    <name type="scientific">viral metagenome</name>
    <dbReference type="NCBI Taxonomy" id="1070528"/>
    <lineage>
        <taxon>unclassified sequences</taxon>
        <taxon>metagenomes</taxon>
        <taxon>organismal metagenomes</taxon>
    </lineage>
</organism>
<dbReference type="EMBL" id="MN740735">
    <property type="protein sequence ID" value="QHS81372.1"/>
    <property type="molecule type" value="Genomic_DNA"/>
</dbReference>
<name>A0A6C0ANN7_9ZZZZ</name>
<dbReference type="Pfam" id="PF10544">
    <property type="entry name" value="T5orf172"/>
    <property type="match status" value="1"/>
</dbReference>
<reference evidence="2" key="1">
    <citation type="journal article" date="2020" name="Nature">
        <title>Giant virus diversity and host interactions through global metagenomics.</title>
        <authorList>
            <person name="Schulz F."/>
            <person name="Roux S."/>
            <person name="Paez-Espino D."/>
            <person name="Jungbluth S."/>
            <person name="Walsh D.A."/>
            <person name="Denef V.J."/>
            <person name="McMahon K.D."/>
            <person name="Konstantinidis K.T."/>
            <person name="Eloe-Fadrosh E.A."/>
            <person name="Kyrpides N.C."/>
            <person name="Woyke T."/>
        </authorList>
    </citation>
    <scope>NUCLEOTIDE SEQUENCE</scope>
    <source>
        <strain evidence="2">GVMAG-S-1101161-73</strain>
    </source>
</reference>
<dbReference type="PROSITE" id="PS51192">
    <property type="entry name" value="HELICASE_ATP_BIND_1"/>
    <property type="match status" value="1"/>
</dbReference>
<evidence type="ECO:0000313" key="2">
    <source>
        <dbReference type="EMBL" id="QHS81372.1"/>
    </source>
</evidence>
<dbReference type="GO" id="GO:0005524">
    <property type="term" value="F:ATP binding"/>
    <property type="evidence" value="ECO:0007669"/>
    <property type="project" value="InterPro"/>
</dbReference>
<dbReference type="AlphaFoldDB" id="A0A6C0ANN7"/>
<dbReference type="SUPFAM" id="SSF52540">
    <property type="entry name" value="P-loop containing nucleoside triphosphate hydrolases"/>
    <property type="match status" value="2"/>
</dbReference>
<evidence type="ECO:0000259" key="1">
    <source>
        <dbReference type="PROSITE" id="PS51192"/>
    </source>
</evidence>
<feature type="domain" description="Helicase ATP-binding" evidence="1">
    <location>
        <begin position="195"/>
        <end position="366"/>
    </location>
</feature>
<accession>A0A6C0ANN7</accession>
<protein>
    <recommendedName>
        <fullName evidence="1">Helicase ATP-binding domain-containing protein</fullName>
    </recommendedName>
</protein>
<dbReference type="GO" id="GO:0016787">
    <property type="term" value="F:hydrolase activity"/>
    <property type="evidence" value="ECO:0007669"/>
    <property type="project" value="InterPro"/>
</dbReference>